<dbReference type="NCBIfam" id="TIGR00033">
    <property type="entry name" value="aroC"/>
    <property type="match status" value="1"/>
</dbReference>
<dbReference type="NCBIfam" id="NF003793">
    <property type="entry name" value="PRK05382.1"/>
    <property type="match status" value="1"/>
</dbReference>
<dbReference type="PIRSF" id="PIRSF001456">
    <property type="entry name" value="Chorismate_synth"/>
    <property type="match status" value="1"/>
</dbReference>
<comment type="function">
    <text evidence="11">Catalyzes the anti-1,4-elimination of the C-3 phosphate and the C-6 proR hydrogen from 5-enolpyruvylshikimate-3-phosphate (EPSP) to yield chorismate, which is the branch point compound that serves as the starting substrate for the three terminal pathways of aromatic amino acid biosynthesis. This reaction introduces a second double bond into the aromatic ring system.</text>
</comment>
<dbReference type="EMBL" id="JAWMWH010000003">
    <property type="protein sequence ID" value="MEJ6401115.1"/>
    <property type="molecule type" value="Genomic_DNA"/>
</dbReference>
<keyword evidence="15" id="KW-1185">Reference proteome</keyword>
<keyword evidence="7 11" id="KW-0274">FAD</keyword>
<evidence type="ECO:0000256" key="1">
    <source>
        <dbReference type="ARBA" id="ARBA00005044"/>
    </source>
</evidence>
<feature type="binding site" evidence="11">
    <location>
        <begin position="133"/>
        <end position="135"/>
    </location>
    <ligand>
        <name>FMN</name>
        <dbReference type="ChEBI" id="CHEBI:58210"/>
    </ligand>
</feature>
<feature type="compositionally biased region" description="Polar residues" evidence="13">
    <location>
        <begin position="95"/>
        <end position="104"/>
    </location>
</feature>
<feature type="binding site" evidence="11">
    <location>
        <position position="299"/>
    </location>
    <ligand>
        <name>FMN</name>
        <dbReference type="ChEBI" id="CHEBI:58210"/>
    </ligand>
</feature>
<keyword evidence="10 11" id="KW-0456">Lyase</keyword>
<feature type="binding site" evidence="11">
    <location>
        <position position="48"/>
    </location>
    <ligand>
        <name>NADP(+)</name>
        <dbReference type="ChEBI" id="CHEBI:58349"/>
    </ligand>
</feature>
<evidence type="ECO:0000256" key="7">
    <source>
        <dbReference type="ARBA" id="ARBA00022827"/>
    </source>
</evidence>
<comment type="subunit">
    <text evidence="11">Homotetramer.</text>
</comment>
<evidence type="ECO:0000256" key="5">
    <source>
        <dbReference type="ARBA" id="ARBA00022630"/>
    </source>
</evidence>
<sequence length="391" mass="42440">MINMYFLTAGESHGPELSGIIEGIPAGLTINVDQINADLAARQGGYGRGNRQKIEHDQVIITGGVRHGVTLGSPIALTIKNRDHAHWSEIMSPTDPATPQNTLRKVTRPRPGHADLVGGMKYDHRDLRNVLERSSARETAMRVAIGSICKQMLNQLNIKLVGYVEAVGGIKADHDLSTDVDTINERILTNDLRVTDDQAVDKIHNLIDTTKRNGDTLGGVIRVVAQNVPVGLGSYISWDTKLDAKLAAAVMGVNAMKGVEIGDGFADADHPGSQVMDEIDWNDQAGFSRNSDHLGGFEGGMTNGMPLIIKAAMKPIPTLYKPLQSADINSKEVRKANVERSDTTAIVPASIVIESVIAIELAKIITETFDGSNMKRLTHQIEEYRAEIKSF</sequence>
<organism evidence="14 15">
    <name type="scientific">Nicoliella lavandulae</name>
    <dbReference type="NCBI Taxonomy" id="3082954"/>
    <lineage>
        <taxon>Bacteria</taxon>
        <taxon>Bacillati</taxon>
        <taxon>Bacillota</taxon>
        <taxon>Bacilli</taxon>
        <taxon>Lactobacillales</taxon>
        <taxon>Lactobacillaceae</taxon>
        <taxon>Nicoliella</taxon>
    </lineage>
</organism>
<feature type="binding site" evidence="11">
    <location>
        <position position="340"/>
    </location>
    <ligand>
        <name>FMN</name>
        <dbReference type="ChEBI" id="CHEBI:58210"/>
    </ligand>
</feature>
<dbReference type="Proteomes" id="UP001370590">
    <property type="component" value="Unassembled WGS sequence"/>
</dbReference>
<name>A0ABU8SMI1_9LACO</name>
<evidence type="ECO:0000256" key="13">
    <source>
        <dbReference type="SAM" id="MobiDB-lite"/>
    </source>
</evidence>
<dbReference type="InterPro" id="IPR000453">
    <property type="entry name" value="Chorismate_synth"/>
</dbReference>
<dbReference type="EC" id="4.2.3.5" evidence="3 11"/>
<evidence type="ECO:0000256" key="4">
    <source>
        <dbReference type="ARBA" id="ARBA00022605"/>
    </source>
</evidence>
<dbReference type="Pfam" id="PF01264">
    <property type="entry name" value="Chorismate_synt"/>
    <property type="match status" value="1"/>
</dbReference>
<keyword evidence="8 11" id="KW-0521">NADP</keyword>
<evidence type="ECO:0000256" key="2">
    <source>
        <dbReference type="ARBA" id="ARBA00008014"/>
    </source>
</evidence>
<keyword evidence="5 11" id="KW-0285">Flavoprotein</keyword>
<protein>
    <recommendedName>
        <fullName evidence="3 11">Chorismate synthase</fullName>
        <shortName evidence="11">CS</shortName>
        <ecNumber evidence="3 11">4.2.3.5</ecNumber>
    </recommendedName>
    <alternativeName>
        <fullName evidence="11">5-enolpyruvylshikimate-3-phosphate phospholyase</fullName>
    </alternativeName>
</protein>
<keyword evidence="4 11" id="KW-0028">Amino-acid biosynthesis</keyword>
<evidence type="ECO:0000313" key="14">
    <source>
        <dbReference type="EMBL" id="MEJ6401115.1"/>
    </source>
</evidence>
<comment type="pathway">
    <text evidence="1 11 12">Metabolic intermediate biosynthesis; chorismate biosynthesis; chorismate from D-erythrose 4-phosphate and phosphoenolpyruvate: step 7/7.</text>
</comment>
<dbReference type="GO" id="GO:0004107">
    <property type="term" value="F:chorismate synthase activity"/>
    <property type="evidence" value="ECO:0007669"/>
    <property type="project" value="UniProtKB-EC"/>
</dbReference>
<feature type="binding site" evidence="11">
    <location>
        <begin position="314"/>
        <end position="318"/>
    </location>
    <ligand>
        <name>FMN</name>
        <dbReference type="ChEBI" id="CHEBI:58210"/>
    </ligand>
</feature>
<dbReference type="CDD" id="cd07304">
    <property type="entry name" value="Chorismate_synthase"/>
    <property type="match status" value="1"/>
</dbReference>
<evidence type="ECO:0000256" key="12">
    <source>
        <dbReference type="RuleBase" id="RU000605"/>
    </source>
</evidence>
<dbReference type="PANTHER" id="PTHR21085">
    <property type="entry name" value="CHORISMATE SYNTHASE"/>
    <property type="match status" value="1"/>
</dbReference>
<comment type="catalytic activity">
    <reaction evidence="11 12">
        <text>5-O-(1-carboxyvinyl)-3-phosphoshikimate = chorismate + phosphate</text>
        <dbReference type="Rhea" id="RHEA:21020"/>
        <dbReference type="ChEBI" id="CHEBI:29748"/>
        <dbReference type="ChEBI" id="CHEBI:43474"/>
        <dbReference type="ChEBI" id="CHEBI:57701"/>
        <dbReference type="EC" id="4.2.3.5"/>
    </reaction>
</comment>
<keyword evidence="9 11" id="KW-0057">Aromatic amino acid biosynthesis</keyword>
<dbReference type="PROSITE" id="PS00788">
    <property type="entry name" value="CHORISMATE_SYNTHASE_2"/>
    <property type="match status" value="1"/>
</dbReference>
<dbReference type="SUPFAM" id="SSF103263">
    <property type="entry name" value="Chorismate synthase, AroC"/>
    <property type="match status" value="1"/>
</dbReference>
<evidence type="ECO:0000256" key="11">
    <source>
        <dbReference type="HAMAP-Rule" id="MF_00300"/>
    </source>
</evidence>
<evidence type="ECO:0000256" key="8">
    <source>
        <dbReference type="ARBA" id="ARBA00022857"/>
    </source>
</evidence>
<comment type="similarity">
    <text evidence="2 11 12">Belongs to the chorismate synthase family.</text>
</comment>
<evidence type="ECO:0000256" key="6">
    <source>
        <dbReference type="ARBA" id="ARBA00022643"/>
    </source>
</evidence>
<gene>
    <name evidence="11 14" type="primary">aroC</name>
    <name evidence="14" type="ORF">R4146_08165</name>
</gene>
<evidence type="ECO:0000256" key="9">
    <source>
        <dbReference type="ARBA" id="ARBA00023141"/>
    </source>
</evidence>
<proteinExistence type="inferred from homology"/>
<dbReference type="PROSITE" id="PS00787">
    <property type="entry name" value="CHORISMATE_SYNTHASE_1"/>
    <property type="match status" value="1"/>
</dbReference>
<comment type="caution">
    <text evidence="14">The sequence shown here is derived from an EMBL/GenBank/DDBJ whole genome shotgun (WGS) entry which is preliminary data.</text>
</comment>
<evidence type="ECO:0000313" key="15">
    <source>
        <dbReference type="Proteomes" id="UP001370590"/>
    </source>
</evidence>
<reference evidence="14 15" key="1">
    <citation type="submission" date="2023-10" db="EMBL/GenBank/DDBJ databases">
        <title>Nicoliella lavandulae sp. nov. isolated from Lavandula angustifolia flowers.</title>
        <authorList>
            <person name="Alcantara C."/>
            <person name="Zuniga M."/>
            <person name="Landete J.M."/>
            <person name="Monedero V."/>
        </authorList>
    </citation>
    <scope>NUCLEOTIDE SEQUENCE [LARGE SCALE GENOMIC DNA]</scope>
    <source>
        <strain evidence="14 15">Es01</strain>
    </source>
</reference>
<evidence type="ECO:0000256" key="10">
    <source>
        <dbReference type="ARBA" id="ARBA00023239"/>
    </source>
</evidence>
<feature type="binding site" evidence="11">
    <location>
        <position position="42"/>
    </location>
    <ligand>
        <name>NADP(+)</name>
        <dbReference type="ChEBI" id="CHEBI:58349"/>
    </ligand>
</feature>
<accession>A0ABU8SMI1</accession>
<dbReference type="PANTHER" id="PTHR21085:SF0">
    <property type="entry name" value="CHORISMATE SYNTHASE"/>
    <property type="match status" value="1"/>
</dbReference>
<dbReference type="HAMAP" id="MF_00300">
    <property type="entry name" value="Chorismate_synth"/>
    <property type="match status" value="1"/>
</dbReference>
<comment type="cofactor">
    <cofactor evidence="11 12">
        <name>FMNH2</name>
        <dbReference type="ChEBI" id="CHEBI:57618"/>
    </cofactor>
    <text evidence="11 12">Reduced FMN (FMNH(2)).</text>
</comment>
<dbReference type="RefSeq" id="WP_339960961.1">
    <property type="nucleotide sequence ID" value="NZ_JAWMWH010000003.1"/>
</dbReference>
<dbReference type="InterPro" id="IPR035904">
    <property type="entry name" value="Chorismate_synth_AroC_sf"/>
</dbReference>
<keyword evidence="6 11" id="KW-0288">FMN</keyword>
<dbReference type="InterPro" id="IPR020541">
    <property type="entry name" value="Chorismate_synthase_CS"/>
</dbReference>
<feature type="region of interest" description="Disordered" evidence="13">
    <location>
        <begin position="91"/>
        <end position="113"/>
    </location>
</feature>
<feature type="binding site" evidence="11">
    <location>
        <begin position="254"/>
        <end position="255"/>
    </location>
    <ligand>
        <name>FMN</name>
        <dbReference type="ChEBI" id="CHEBI:58210"/>
    </ligand>
</feature>
<dbReference type="Gene3D" id="3.60.150.10">
    <property type="entry name" value="Chorismate synthase AroC"/>
    <property type="match status" value="1"/>
</dbReference>
<evidence type="ECO:0000256" key="3">
    <source>
        <dbReference type="ARBA" id="ARBA00013036"/>
    </source>
</evidence>